<organism evidence="2 3">
    <name type="scientific">Candidatus Aeolococcus gillhamiae</name>
    <dbReference type="NCBI Taxonomy" id="3127015"/>
    <lineage>
        <taxon>Bacteria</taxon>
        <taxon>Bacillati</taxon>
        <taxon>Candidatus Dormiibacterota</taxon>
        <taxon>Candidatus Dormibacteria</taxon>
        <taxon>Candidatus Aeolococcales</taxon>
        <taxon>Candidatus Aeolococcaceae</taxon>
        <taxon>Candidatus Aeolococcus</taxon>
    </lineage>
</organism>
<reference evidence="1 4" key="3">
    <citation type="submission" date="2020-10" db="EMBL/GenBank/DDBJ databases">
        <title>Ca. Dormibacterota MAGs.</title>
        <authorList>
            <person name="Montgomery K."/>
        </authorList>
    </citation>
    <scope>NUCLEOTIDE SEQUENCE [LARGE SCALE GENOMIC DNA]</scope>
    <source>
        <strain evidence="1">SC8812_S17_18</strain>
    </source>
</reference>
<protein>
    <submittedName>
        <fullName evidence="2">DUF962 domain-containing protein</fullName>
    </submittedName>
</protein>
<accession>A0A2W5Z262</accession>
<dbReference type="RefSeq" id="WP_337308362.1">
    <property type="nucleotide sequence ID" value="NZ_JAEKNS010000002.1"/>
</dbReference>
<dbReference type="Pfam" id="PF06127">
    <property type="entry name" value="Mpo1-like"/>
    <property type="match status" value="1"/>
</dbReference>
<dbReference type="EMBL" id="JAEKNS010000002">
    <property type="protein sequence ID" value="MBJ7593252.1"/>
    <property type="molecule type" value="Genomic_DNA"/>
</dbReference>
<proteinExistence type="predicted"/>
<evidence type="ECO:0000313" key="4">
    <source>
        <dbReference type="Proteomes" id="UP000606991"/>
    </source>
</evidence>
<dbReference type="Proteomes" id="UP000606991">
    <property type="component" value="Unassembled WGS sequence"/>
</dbReference>
<reference evidence="2 3" key="1">
    <citation type="journal article" date="2017" name="Nature">
        <title>Atmospheric trace gases support primary production in Antarctic desert surface soil.</title>
        <authorList>
            <person name="Ji M."/>
            <person name="Greening C."/>
            <person name="Vanwonterghem I."/>
            <person name="Carere C.R."/>
            <person name="Bay S.K."/>
            <person name="Steen J.A."/>
            <person name="Montgomery K."/>
            <person name="Lines T."/>
            <person name="Beardall J."/>
            <person name="van Dorst J."/>
            <person name="Snape I."/>
            <person name="Stott M.B."/>
            <person name="Hugenholtz P."/>
            <person name="Ferrari B.C."/>
        </authorList>
    </citation>
    <scope>NUCLEOTIDE SEQUENCE [LARGE SCALE GENOMIC DNA]</scope>
    <source>
        <strain evidence="2">RRmetagenome_bin12</strain>
    </source>
</reference>
<dbReference type="InterPro" id="IPR009305">
    <property type="entry name" value="Mpo1-like"/>
</dbReference>
<comment type="caution">
    <text evidence="2">The sequence shown here is derived from an EMBL/GenBank/DDBJ whole genome shotgun (WGS) entry which is preliminary data.</text>
</comment>
<dbReference type="AlphaFoldDB" id="A0A2W5Z262"/>
<evidence type="ECO:0000313" key="3">
    <source>
        <dbReference type="Proteomes" id="UP000248724"/>
    </source>
</evidence>
<name>A0A2W5Z262_9BACT</name>
<dbReference type="EMBL" id="QHBU01000212">
    <property type="protein sequence ID" value="PZR79312.1"/>
    <property type="molecule type" value="Genomic_DNA"/>
</dbReference>
<sequence length="139" mass="14711">MTPAADGTDVPPRSASFEEKMAYYRSQHTTPGVRATHLVGIPAVAAALPLIVARPRVGVPLFLGGWALQVLGHKVFEKNSPALTKGLFTYQFCGLAFWCEEMADLIAGRSPLTGGKGSDDRDDLGDVAGIPVGDFAQVL</sequence>
<accession>A0A934JXC7</accession>
<reference evidence="2" key="2">
    <citation type="submission" date="2018-05" db="EMBL/GenBank/DDBJ databases">
        <authorList>
            <person name="Ferrari B."/>
        </authorList>
    </citation>
    <scope>NUCLEOTIDE SEQUENCE</scope>
    <source>
        <strain evidence="2">RRmetagenome_bin12</strain>
    </source>
</reference>
<evidence type="ECO:0000313" key="2">
    <source>
        <dbReference type="EMBL" id="PZR79312.1"/>
    </source>
</evidence>
<gene>
    <name evidence="2" type="ORF">DLM65_11045</name>
    <name evidence="1" type="ORF">JF886_00080</name>
</gene>
<evidence type="ECO:0000313" key="1">
    <source>
        <dbReference type="EMBL" id="MBJ7593252.1"/>
    </source>
</evidence>
<dbReference type="Proteomes" id="UP000248724">
    <property type="component" value="Unassembled WGS sequence"/>
</dbReference>